<feature type="signal peptide" evidence="11">
    <location>
        <begin position="1"/>
        <end position="27"/>
    </location>
</feature>
<feature type="binding site" description="axial binding residue" evidence="9">
    <location>
        <position position="259"/>
    </location>
    <ligand>
        <name>heme b</name>
        <dbReference type="ChEBI" id="CHEBI:60344"/>
        <label>1</label>
    </ligand>
    <ligandPart>
        <name>Fe</name>
        <dbReference type="ChEBI" id="CHEBI:18248"/>
    </ligandPart>
</feature>
<name>A0A2K1JMR3_PHYPA</name>
<organism evidence="14">
    <name type="scientific">Physcomitrium patens</name>
    <name type="common">Spreading-leaved earth moss</name>
    <name type="synonym">Physcomitrella patens</name>
    <dbReference type="NCBI Taxonomy" id="3218"/>
    <lineage>
        <taxon>Eukaryota</taxon>
        <taxon>Viridiplantae</taxon>
        <taxon>Streptophyta</taxon>
        <taxon>Embryophyta</taxon>
        <taxon>Bryophyta</taxon>
        <taxon>Bryophytina</taxon>
        <taxon>Bryopsida</taxon>
        <taxon>Funariidae</taxon>
        <taxon>Funariales</taxon>
        <taxon>Funariaceae</taxon>
        <taxon>Physcomitrium</taxon>
    </lineage>
</organism>
<proteinExistence type="predicted"/>
<feature type="chain" id="PRO_5043158142" description="Cytochrome b561 and DOMON domain-containing protein" evidence="11">
    <location>
        <begin position="28"/>
        <end position="405"/>
    </location>
</feature>
<dbReference type="EMBL" id="ABEU02000013">
    <property type="protein sequence ID" value="PNR42819.1"/>
    <property type="molecule type" value="Genomic_DNA"/>
</dbReference>
<evidence type="ECO:0000256" key="5">
    <source>
        <dbReference type="ARBA" id="ARBA00022982"/>
    </source>
</evidence>
<dbReference type="EnsemblPlants" id="Pp3c13_21020V3.2">
    <property type="protein sequence ID" value="Pp3c13_21020V3.2"/>
    <property type="gene ID" value="Pp3c13_21020"/>
</dbReference>
<keyword evidence="9" id="KW-0408">Iron</keyword>
<evidence type="ECO:0000256" key="4">
    <source>
        <dbReference type="ARBA" id="ARBA00022729"/>
    </source>
</evidence>
<comment type="subcellular location">
    <subcellularLocation>
        <location evidence="1">Membrane</location>
    </subcellularLocation>
</comment>
<keyword evidence="9" id="KW-0479">Metal-binding</keyword>
<feature type="transmembrane region" description="Helical" evidence="10">
    <location>
        <begin position="294"/>
        <end position="312"/>
    </location>
</feature>
<reference evidence="14 16" key="2">
    <citation type="journal article" date="2018" name="Plant J.">
        <title>The Physcomitrella patens chromosome-scale assembly reveals moss genome structure and evolution.</title>
        <authorList>
            <person name="Lang D."/>
            <person name="Ullrich K.K."/>
            <person name="Murat F."/>
            <person name="Fuchs J."/>
            <person name="Jenkins J."/>
            <person name="Haas F.B."/>
            <person name="Piednoel M."/>
            <person name="Gundlach H."/>
            <person name="Van Bel M."/>
            <person name="Meyberg R."/>
            <person name="Vives C."/>
            <person name="Morata J."/>
            <person name="Symeonidi A."/>
            <person name="Hiss M."/>
            <person name="Muchero W."/>
            <person name="Kamisugi Y."/>
            <person name="Saleh O."/>
            <person name="Blanc G."/>
            <person name="Decker E.L."/>
            <person name="van Gessel N."/>
            <person name="Grimwood J."/>
            <person name="Hayes R.D."/>
            <person name="Graham S.W."/>
            <person name="Gunter L.E."/>
            <person name="McDaniel S.F."/>
            <person name="Hoernstein S.N.W."/>
            <person name="Larsson A."/>
            <person name="Li F.W."/>
            <person name="Perroud P.F."/>
            <person name="Phillips J."/>
            <person name="Ranjan P."/>
            <person name="Rokshar D.S."/>
            <person name="Rothfels C.J."/>
            <person name="Schneider L."/>
            <person name="Shu S."/>
            <person name="Stevenson D.W."/>
            <person name="Thummler F."/>
            <person name="Tillich M."/>
            <person name="Villarreal Aguilar J.C."/>
            <person name="Widiez T."/>
            <person name="Wong G.K."/>
            <person name="Wymore A."/>
            <person name="Zhang Y."/>
            <person name="Zimmer A.D."/>
            <person name="Quatrano R.S."/>
            <person name="Mayer K.F.X."/>
            <person name="Goodstein D."/>
            <person name="Casacuberta J.M."/>
            <person name="Vandepoele K."/>
            <person name="Reski R."/>
            <person name="Cuming A.C."/>
            <person name="Tuskan G.A."/>
            <person name="Maumus F."/>
            <person name="Salse J."/>
            <person name="Schmutz J."/>
            <person name="Rensing S.A."/>
        </authorList>
    </citation>
    <scope>NUCLEOTIDE SEQUENCE [LARGE SCALE GENOMIC DNA]</scope>
    <source>
        <strain evidence="15 16">cv. Gransden 2004</strain>
    </source>
</reference>
<dbReference type="PIRSF" id="PIRSF037471">
    <property type="entry name" value="UCP037471"/>
    <property type="match status" value="1"/>
</dbReference>
<evidence type="ECO:0000313" key="16">
    <source>
        <dbReference type="Proteomes" id="UP000006727"/>
    </source>
</evidence>
<sequence>MGTRGAGGLSLLLGLLLGVTVAVLVLALPVSSQATNVGCAADLKSKVTKFQTQSLHCKAYNFPAINPYIIWALKDNVTNITSMVVSMPLSPNQWAGLGFSADGQMVGSTALIATLSSSGVPIVKVYKLNSRSTSGVVEDASGLSFVGGPADAVYDQGRTVYVSFQLNLAKSTAGSRFFLMAYGPTSLDGQGISQHVDRISLSAQFVTGVMAGESTASKLAKKSKIHASLQILGWGLLLPIGAMVARYARSFDPAWFYTHIAFQFVGFACIIAGLVTGFELLSHFQHDHLTAHKWIGIFITVVAFGQLSALLYRPHKDSKRRKYWIWMHSWFGRMALFLAAVNILLGLWMAKAEKDFRVSYIAILIIELVAFIFLELFLWVRWYKQQRRDRQSSNAIPPFQFGGSV</sequence>
<keyword evidence="2 8" id="KW-0813">Transport</keyword>
<feature type="binding site" description="axial binding residue" evidence="9">
    <location>
        <position position="328"/>
    </location>
    <ligand>
        <name>heme b</name>
        <dbReference type="ChEBI" id="CHEBI:60344"/>
        <label>1</label>
    </ligand>
    <ligandPart>
        <name>Fe</name>
        <dbReference type="ChEBI" id="CHEBI:18248"/>
    </ligandPart>
</feature>
<dbReference type="InterPro" id="IPR006593">
    <property type="entry name" value="Cyt_b561/ferric_Rdtase_TM"/>
</dbReference>
<keyword evidence="6 10" id="KW-1133">Transmembrane helix</keyword>
<dbReference type="Gene3D" id="1.20.120.1770">
    <property type="match status" value="1"/>
</dbReference>
<dbReference type="Gramene" id="Pp3c13_21020V3.2">
    <property type="protein sequence ID" value="Pp3c13_21020V3.2"/>
    <property type="gene ID" value="Pp3c13_21020"/>
</dbReference>
<evidence type="ECO:0000256" key="7">
    <source>
        <dbReference type="ARBA" id="ARBA00023136"/>
    </source>
</evidence>
<feature type="binding site" description="axial binding residue" evidence="9">
    <location>
        <position position="292"/>
    </location>
    <ligand>
        <name>heme b</name>
        <dbReference type="ChEBI" id="CHEBI:60344"/>
        <label>1</label>
    </ligand>
    <ligandPart>
        <name>Fe</name>
        <dbReference type="ChEBI" id="CHEBI:18248"/>
    </ligandPart>
</feature>
<gene>
    <name evidence="15" type="primary">LOC112290634</name>
    <name evidence="14" type="ORF">PHYPA_017650</name>
</gene>
<dbReference type="AlphaFoldDB" id="A0A2K1JMR3"/>
<keyword evidence="16" id="KW-1185">Reference proteome</keyword>
<dbReference type="Gramene" id="Pp3c13_21020V3.1">
    <property type="protein sequence ID" value="Pp3c13_21020V3.1"/>
    <property type="gene ID" value="Pp3c13_21020"/>
</dbReference>
<dbReference type="PANTHER" id="PTHR23130">
    <property type="entry name" value="CYTOCHROME B561 AND DOMON DOMAIN-CONTAINING PROTEIN"/>
    <property type="match status" value="1"/>
</dbReference>
<dbReference type="OrthoDB" id="19261at2759"/>
<dbReference type="InterPro" id="IPR005018">
    <property type="entry name" value="DOMON_domain"/>
</dbReference>
<dbReference type="STRING" id="3218.A0A2K1JMR3"/>
<feature type="domain" description="DOMON" evidence="12">
    <location>
        <begin position="65"/>
        <end position="183"/>
    </location>
</feature>
<dbReference type="Pfam" id="PF03188">
    <property type="entry name" value="Cytochrom_B561"/>
    <property type="match status" value="1"/>
</dbReference>
<keyword evidence="5 8" id="KW-0249">Electron transport</keyword>
<evidence type="ECO:0000256" key="11">
    <source>
        <dbReference type="SAM" id="SignalP"/>
    </source>
</evidence>
<keyword evidence="4 11" id="KW-0732">Signal</keyword>
<feature type="transmembrane region" description="Helical" evidence="10">
    <location>
        <begin position="360"/>
        <end position="380"/>
    </location>
</feature>
<feature type="transmembrane region" description="Helical" evidence="10">
    <location>
        <begin position="324"/>
        <end position="348"/>
    </location>
</feature>
<feature type="binding site" description="axial binding residue" evidence="9">
    <location>
        <position position="226"/>
    </location>
    <ligand>
        <name>heme b</name>
        <dbReference type="ChEBI" id="CHEBI:60344"/>
        <label>1</label>
    </ligand>
    <ligandPart>
        <name>Fe</name>
        <dbReference type="ChEBI" id="CHEBI:18248"/>
    </ligandPart>
</feature>
<evidence type="ECO:0000256" key="6">
    <source>
        <dbReference type="ARBA" id="ARBA00022989"/>
    </source>
</evidence>
<evidence type="ECO:0000259" key="13">
    <source>
        <dbReference type="PROSITE" id="PS50939"/>
    </source>
</evidence>
<dbReference type="PROSITE" id="PS50939">
    <property type="entry name" value="CYTOCHROME_B561"/>
    <property type="match status" value="1"/>
</dbReference>
<keyword evidence="7 8" id="KW-0472">Membrane</keyword>
<dbReference type="GO" id="GO:0016020">
    <property type="term" value="C:membrane"/>
    <property type="evidence" value="ECO:0007669"/>
    <property type="project" value="UniProtKB-SubCell"/>
</dbReference>
<dbReference type="SMART" id="SM00665">
    <property type="entry name" value="B561"/>
    <property type="match status" value="1"/>
</dbReference>
<evidence type="ECO:0000256" key="1">
    <source>
        <dbReference type="ARBA" id="ARBA00004370"/>
    </source>
</evidence>
<dbReference type="GO" id="GO:0046872">
    <property type="term" value="F:metal ion binding"/>
    <property type="evidence" value="ECO:0007669"/>
    <property type="project" value="UniProtKB-KW"/>
</dbReference>
<evidence type="ECO:0000256" key="3">
    <source>
        <dbReference type="ARBA" id="ARBA00022692"/>
    </source>
</evidence>
<dbReference type="EnsemblPlants" id="Pp3c13_21020V3.1">
    <property type="protein sequence ID" value="Pp3c13_21020V3.1"/>
    <property type="gene ID" value="Pp3c13_21020"/>
</dbReference>
<dbReference type="PaxDb" id="3218-PP1S421_5V6.1"/>
<feature type="transmembrane region" description="Helical" evidence="10">
    <location>
        <begin position="260"/>
        <end position="282"/>
    </location>
</feature>
<feature type="domain" description="Cytochrome b561" evidence="13">
    <location>
        <begin position="190"/>
        <end position="383"/>
    </location>
</feature>
<accession>A0A2K1JMR3</accession>
<dbReference type="GeneID" id="112290634"/>
<dbReference type="OMA" id="ISPNKFH"/>
<reference evidence="15" key="3">
    <citation type="submission" date="2020-12" db="UniProtKB">
        <authorList>
            <consortium name="EnsemblPlants"/>
        </authorList>
    </citation>
    <scope>IDENTIFICATION</scope>
</reference>
<dbReference type="InterPro" id="IPR017214">
    <property type="entry name" value="UCP037471"/>
</dbReference>
<evidence type="ECO:0000256" key="8">
    <source>
        <dbReference type="PIRNR" id="PIRNR037471"/>
    </source>
</evidence>
<dbReference type="CDD" id="cd08760">
    <property type="entry name" value="Cyt_b561_FRRS1_like"/>
    <property type="match status" value="1"/>
</dbReference>
<evidence type="ECO:0000313" key="15">
    <source>
        <dbReference type="EnsemblPlants" id="Pp3c13_21020V3.1"/>
    </source>
</evidence>
<evidence type="ECO:0000259" key="12">
    <source>
        <dbReference type="PROSITE" id="PS50836"/>
    </source>
</evidence>
<dbReference type="Proteomes" id="UP000006727">
    <property type="component" value="Chromosome 13"/>
</dbReference>
<comment type="cofactor">
    <cofactor evidence="8">
        <name>heme b</name>
        <dbReference type="ChEBI" id="CHEBI:60344"/>
    </cofactor>
    <text evidence="8">Binds 2 heme b groups non-covalently.</text>
</comment>
<dbReference type="KEGG" id="ppp:112290634"/>
<evidence type="ECO:0000256" key="2">
    <source>
        <dbReference type="ARBA" id="ARBA00022448"/>
    </source>
</evidence>
<reference evidence="14 16" key="1">
    <citation type="journal article" date="2008" name="Science">
        <title>The Physcomitrella genome reveals evolutionary insights into the conquest of land by plants.</title>
        <authorList>
            <person name="Rensing S."/>
            <person name="Lang D."/>
            <person name="Zimmer A."/>
            <person name="Terry A."/>
            <person name="Salamov A."/>
            <person name="Shapiro H."/>
            <person name="Nishiyama T."/>
            <person name="Perroud P.-F."/>
            <person name="Lindquist E."/>
            <person name="Kamisugi Y."/>
            <person name="Tanahashi T."/>
            <person name="Sakakibara K."/>
            <person name="Fujita T."/>
            <person name="Oishi K."/>
            <person name="Shin-I T."/>
            <person name="Kuroki Y."/>
            <person name="Toyoda A."/>
            <person name="Suzuki Y."/>
            <person name="Hashimoto A."/>
            <person name="Yamaguchi K."/>
            <person name="Sugano A."/>
            <person name="Kohara Y."/>
            <person name="Fujiyama A."/>
            <person name="Anterola A."/>
            <person name="Aoki S."/>
            <person name="Ashton N."/>
            <person name="Barbazuk W.B."/>
            <person name="Barker E."/>
            <person name="Bennetzen J."/>
            <person name="Bezanilla M."/>
            <person name="Blankenship R."/>
            <person name="Cho S.H."/>
            <person name="Dutcher S."/>
            <person name="Estelle M."/>
            <person name="Fawcett J.A."/>
            <person name="Gundlach H."/>
            <person name="Hanada K."/>
            <person name="Heyl A."/>
            <person name="Hicks K.A."/>
            <person name="Hugh J."/>
            <person name="Lohr M."/>
            <person name="Mayer K."/>
            <person name="Melkozernov A."/>
            <person name="Murata T."/>
            <person name="Nelson D."/>
            <person name="Pils B."/>
            <person name="Prigge M."/>
            <person name="Reiss B."/>
            <person name="Renner T."/>
            <person name="Rombauts S."/>
            <person name="Rushton P."/>
            <person name="Sanderfoot A."/>
            <person name="Schween G."/>
            <person name="Shiu S.-H."/>
            <person name="Stueber K."/>
            <person name="Theodoulou F.L."/>
            <person name="Tu H."/>
            <person name="Van de Peer Y."/>
            <person name="Verrier P.J."/>
            <person name="Waters E."/>
            <person name="Wood A."/>
            <person name="Yang L."/>
            <person name="Cove D."/>
            <person name="Cuming A."/>
            <person name="Hasebe M."/>
            <person name="Lucas S."/>
            <person name="Mishler D.B."/>
            <person name="Reski R."/>
            <person name="Grigoriev I."/>
            <person name="Quatrano R.S."/>
            <person name="Boore J.L."/>
        </authorList>
    </citation>
    <scope>NUCLEOTIDE SEQUENCE [LARGE SCALE GENOMIC DNA]</scope>
    <source>
        <strain evidence="15 16">cv. Gransden 2004</strain>
    </source>
</reference>
<evidence type="ECO:0000256" key="9">
    <source>
        <dbReference type="PIRSR" id="PIRSR037471-1"/>
    </source>
</evidence>
<dbReference type="PROSITE" id="PS50836">
    <property type="entry name" value="DOMON"/>
    <property type="match status" value="1"/>
</dbReference>
<dbReference type="RefSeq" id="XP_024392891.1">
    <property type="nucleotide sequence ID" value="XM_024537123.2"/>
</dbReference>
<protein>
    <recommendedName>
        <fullName evidence="8">Cytochrome b561 and DOMON domain-containing protein</fullName>
    </recommendedName>
</protein>
<dbReference type="PANTHER" id="PTHR23130:SF171">
    <property type="entry name" value="OS01G0895300 PROTEIN"/>
    <property type="match status" value="1"/>
</dbReference>
<evidence type="ECO:0000313" key="14">
    <source>
        <dbReference type="EMBL" id="PNR42819.1"/>
    </source>
</evidence>
<keyword evidence="3 10" id="KW-0812">Transmembrane</keyword>
<feature type="transmembrane region" description="Helical" evidence="10">
    <location>
        <begin position="231"/>
        <end position="248"/>
    </location>
</feature>
<evidence type="ECO:0000256" key="10">
    <source>
        <dbReference type="SAM" id="Phobius"/>
    </source>
</evidence>